<reference evidence="1" key="1">
    <citation type="submission" date="2015-11" db="EMBL/GenBank/DDBJ databases">
        <title>De novo transcriptome assembly of four potential Pierce s Disease insect vectors from Arizona vineyards.</title>
        <authorList>
            <person name="Tassone E.E."/>
        </authorList>
    </citation>
    <scope>NUCLEOTIDE SEQUENCE</scope>
</reference>
<protein>
    <submittedName>
        <fullName evidence="1">Uncharacterized protein</fullName>
    </submittedName>
</protein>
<feature type="non-terminal residue" evidence="1">
    <location>
        <position position="1"/>
    </location>
</feature>
<name>A0A1B6KD31_9HEMI</name>
<gene>
    <name evidence="1" type="ORF">g.51159</name>
</gene>
<organism evidence="1">
    <name type="scientific">Graphocephala atropunctata</name>
    <dbReference type="NCBI Taxonomy" id="36148"/>
    <lineage>
        <taxon>Eukaryota</taxon>
        <taxon>Metazoa</taxon>
        <taxon>Ecdysozoa</taxon>
        <taxon>Arthropoda</taxon>
        <taxon>Hexapoda</taxon>
        <taxon>Insecta</taxon>
        <taxon>Pterygota</taxon>
        <taxon>Neoptera</taxon>
        <taxon>Paraneoptera</taxon>
        <taxon>Hemiptera</taxon>
        <taxon>Auchenorrhyncha</taxon>
        <taxon>Membracoidea</taxon>
        <taxon>Cicadellidae</taxon>
        <taxon>Cicadellinae</taxon>
        <taxon>Cicadellini</taxon>
        <taxon>Graphocephala</taxon>
    </lineage>
</organism>
<accession>A0A1B6KD31</accession>
<dbReference type="AlphaFoldDB" id="A0A1B6KD31"/>
<dbReference type="EMBL" id="GEBQ01030662">
    <property type="protein sequence ID" value="JAT09315.1"/>
    <property type="molecule type" value="Transcribed_RNA"/>
</dbReference>
<proteinExistence type="predicted"/>
<sequence>QSYSDTKIKKESCVSNYDDHSYNFKSKINSDSMMIIISWNYKVYQFGLFYQQMEQTNQQLCLQNITKIQGANEKETLILLYSSLPQNLNTQPNYALLSSEVIYKIIVVQENSLSR</sequence>
<feature type="non-terminal residue" evidence="1">
    <location>
        <position position="115"/>
    </location>
</feature>
<evidence type="ECO:0000313" key="1">
    <source>
        <dbReference type="EMBL" id="JAT09315.1"/>
    </source>
</evidence>